<dbReference type="InterPro" id="IPR004117">
    <property type="entry name" value="7tm6_olfct_rcpt"/>
</dbReference>
<dbReference type="AlphaFoldDB" id="A0A1B3P5P4"/>
<dbReference type="PANTHER" id="PTHR21137:SF40">
    <property type="entry name" value="ODORANT RECEPTOR 56A"/>
    <property type="match status" value="1"/>
</dbReference>
<evidence type="ECO:0000256" key="4">
    <source>
        <dbReference type="ARBA" id="ARBA00022725"/>
    </source>
</evidence>
<evidence type="ECO:0000256" key="3">
    <source>
        <dbReference type="ARBA" id="ARBA00022692"/>
    </source>
</evidence>
<evidence type="ECO:0000256" key="6">
    <source>
        <dbReference type="ARBA" id="ARBA00023136"/>
    </source>
</evidence>
<dbReference type="PANTHER" id="PTHR21137">
    <property type="entry name" value="ODORANT RECEPTOR"/>
    <property type="match status" value="1"/>
</dbReference>
<feature type="transmembrane region" description="Helical" evidence="9">
    <location>
        <begin position="138"/>
        <end position="156"/>
    </location>
</feature>
<keyword evidence="3 9" id="KW-0812">Transmembrane</keyword>
<keyword evidence="6 9" id="KW-0472">Membrane</keyword>
<keyword evidence="4 9" id="KW-0552">Olfaction</keyword>
<dbReference type="EMBL" id="KX655987">
    <property type="protein sequence ID" value="AOG12936.1"/>
    <property type="molecule type" value="mRNA"/>
</dbReference>
<keyword evidence="8 9" id="KW-0807">Transducer</keyword>
<evidence type="ECO:0000256" key="8">
    <source>
        <dbReference type="ARBA" id="ARBA00023224"/>
    </source>
</evidence>
<proteinExistence type="evidence at transcript level"/>
<dbReference type="GO" id="GO:0007165">
    <property type="term" value="P:signal transduction"/>
    <property type="evidence" value="ECO:0007669"/>
    <property type="project" value="UniProtKB-KW"/>
</dbReference>
<keyword evidence="2 9" id="KW-0716">Sensory transduction</keyword>
<dbReference type="GO" id="GO:0005549">
    <property type="term" value="F:odorant binding"/>
    <property type="evidence" value="ECO:0007669"/>
    <property type="project" value="InterPro"/>
</dbReference>
<evidence type="ECO:0000256" key="5">
    <source>
        <dbReference type="ARBA" id="ARBA00022989"/>
    </source>
</evidence>
<reference evidence="10" key="1">
    <citation type="journal article" date="2016" name="BMC Genomics">
        <title>Antennal transcriptome analysis and expression profiles of odorant binding proteins in Eogystia hippophaecolus (Lepidoptera: Cossidae).</title>
        <authorList>
            <person name="Hu P."/>
            <person name="Tao J."/>
            <person name="Cui M."/>
            <person name="Gao C."/>
            <person name="Lu P."/>
            <person name="Luo Y."/>
        </authorList>
    </citation>
    <scope>NUCLEOTIDE SEQUENCE</scope>
</reference>
<dbReference type="Pfam" id="PF02949">
    <property type="entry name" value="7tm_6"/>
    <property type="match status" value="1"/>
</dbReference>
<comment type="similarity">
    <text evidence="9">Belongs to the insect chemoreceptor superfamily. Heteromeric odorant receptor channel (TC 1.A.69) family.</text>
</comment>
<feature type="transmembrane region" description="Helical" evidence="9">
    <location>
        <begin position="312"/>
        <end position="330"/>
    </location>
</feature>
<evidence type="ECO:0000256" key="1">
    <source>
        <dbReference type="ARBA" id="ARBA00004141"/>
    </source>
</evidence>
<evidence type="ECO:0000256" key="9">
    <source>
        <dbReference type="RuleBase" id="RU351113"/>
    </source>
</evidence>
<evidence type="ECO:0000256" key="2">
    <source>
        <dbReference type="ARBA" id="ARBA00022606"/>
    </source>
</evidence>
<comment type="subcellular location">
    <subcellularLocation>
        <location evidence="9">Cell membrane</location>
        <topology evidence="9">Multi-pass membrane protein</topology>
    </subcellularLocation>
    <subcellularLocation>
        <location evidence="1">Membrane</location>
        <topology evidence="1">Multi-pass membrane protein</topology>
    </subcellularLocation>
</comment>
<keyword evidence="5 9" id="KW-1133">Transmembrane helix</keyword>
<evidence type="ECO:0000256" key="7">
    <source>
        <dbReference type="ARBA" id="ARBA00023170"/>
    </source>
</evidence>
<organism evidence="10">
    <name type="scientific">Eogystia hippophaecolus</name>
    <name type="common">Moth</name>
    <name type="synonym">Holcocerus hippophaecolus</name>
    <dbReference type="NCBI Taxonomy" id="1206364"/>
    <lineage>
        <taxon>Eukaryota</taxon>
        <taxon>Metazoa</taxon>
        <taxon>Ecdysozoa</taxon>
        <taxon>Arthropoda</taxon>
        <taxon>Hexapoda</taxon>
        <taxon>Insecta</taxon>
        <taxon>Pterygota</taxon>
        <taxon>Neoptera</taxon>
        <taxon>Endopterygota</taxon>
        <taxon>Lepidoptera</taxon>
        <taxon>Glossata</taxon>
        <taxon>Ditrysia</taxon>
        <taxon>Cossoidea</taxon>
        <taxon>Cossidae</taxon>
        <taxon>Cossinae</taxon>
        <taxon>Eogystia</taxon>
    </lineage>
</organism>
<dbReference type="GO" id="GO:0004984">
    <property type="term" value="F:olfactory receptor activity"/>
    <property type="evidence" value="ECO:0007669"/>
    <property type="project" value="InterPro"/>
</dbReference>
<evidence type="ECO:0000313" key="10">
    <source>
        <dbReference type="EMBL" id="AOG12936.1"/>
    </source>
</evidence>
<feature type="transmembrane region" description="Helical" evidence="9">
    <location>
        <begin position="199"/>
        <end position="227"/>
    </location>
</feature>
<sequence length="404" mass="47401">MVKTLTERLEDPERPFLGPHYWLTKKIGLFLPKSKLGIITSYVIHEIVTYFVVTQYIELYKLIVLKADVDLLLFNVRSSMLSVVCIVKSNTFLYWQSKWHDLFEYVTETDKFERETQDEVRASIINNYTKYCRRITNVYWSFVIFTNFTVIFTPLMKYMTLSDEHLKAIENGTEMFPHVFSAWTPFIDKEHSPGCWITILYHAIICSLGTLMVISYDMNVVVIMVFFGGKLLLFRERCKQLFDSDEAGLSDEEVRNRIRDLHLTYVRLVKYFNLFNSLLSPVMFLYVVMCSLVLCASIYQLTSSKDTMMTKFIMAQYFIFASSQLFLFCWHSNDVLAISEIIMYGPYESEWWAASVRQRKCVLLLIGQLRKDFIFTAGPFTDLTLSTFIAILKGAYSYYTLLRD</sequence>
<comment type="caution">
    <text evidence="9">Lacks conserved residue(s) required for the propagation of feature annotation.</text>
</comment>
<feature type="transmembrane region" description="Helical" evidence="9">
    <location>
        <begin position="278"/>
        <end position="300"/>
    </location>
</feature>
<dbReference type="GO" id="GO:0005886">
    <property type="term" value="C:plasma membrane"/>
    <property type="evidence" value="ECO:0007669"/>
    <property type="project" value="UniProtKB-SubCell"/>
</dbReference>
<protein>
    <recommendedName>
        <fullName evidence="9">Odorant receptor</fullName>
    </recommendedName>
</protein>
<name>A0A1B3P5P4_EOGHI</name>
<keyword evidence="7 9" id="KW-0675">Receptor</keyword>
<accession>A0A1B3P5P4</accession>